<evidence type="ECO:0000256" key="3">
    <source>
        <dbReference type="ARBA" id="ARBA00011738"/>
    </source>
</evidence>
<organism evidence="7 8">
    <name type="scientific">Paraglaciecola mesophila</name>
    <dbReference type="NCBI Taxonomy" id="197222"/>
    <lineage>
        <taxon>Bacteria</taxon>
        <taxon>Pseudomonadati</taxon>
        <taxon>Pseudomonadota</taxon>
        <taxon>Gammaproteobacteria</taxon>
        <taxon>Alteromonadales</taxon>
        <taxon>Alteromonadaceae</taxon>
        <taxon>Paraglaciecola</taxon>
    </lineage>
</organism>
<dbReference type="InterPro" id="IPR006015">
    <property type="entry name" value="Universal_stress_UspA"/>
</dbReference>
<protein>
    <recommendedName>
        <fullName evidence="5">Universal stress protein</fullName>
    </recommendedName>
</protein>
<dbReference type="InterPro" id="IPR014729">
    <property type="entry name" value="Rossmann-like_a/b/a_fold"/>
</dbReference>
<evidence type="ECO:0000256" key="1">
    <source>
        <dbReference type="ARBA" id="ARBA00004496"/>
    </source>
</evidence>
<comment type="caution">
    <text evidence="7">The sequence shown here is derived from an EMBL/GenBank/DDBJ whole genome shotgun (WGS) entry which is preliminary data.</text>
</comment>
<feature type="domain" description="UspA" evidence="6">
    <location>
        <begin position="4"/>
        <end position="139"/>
    </location>
</feature>
<keyword evidence="8" id="KW-1185">Reference proteome</keyword>
<dbReference type="SUPFAM" id="SSF52402">
    <property type="entry name" value="Adenine nucleotide alpha hydrolases-like"/>
    <property type="match status" value="1"/>
</dbReference>
<evidence type="ECO:0000256" key="5">
    <source>
        <dbReference type="PIRNR" id="PIRNR006276"/>
    </source>
</evidence>
<dbReference type="InterPro" id="IPR006016">
    <property type="entry name" value="UspA"/>
</dbReference>
<dbReference type="Gene3D" id="3.40.50.620">
    <property type="entry name" value="HUPs"/>
    <property type="match status" value="1"/>
</dbReference>
<evidence type="ECO:0000259" key="6">
    <source>
        <dbReference type="Pfam" id="PF00582"/>
    </source>
</evidence>
<comment type="subunit">
    <text evidence="3">Homodimer.</text>
</comment>
<reference evidence="7 8" key="1">
    <citation type="submission" date="2024-03" db="EMBL/GenBank/DDBJ databases">
        <title>Community enrichment and isolation of bacterial strains for fucoidan degradation.</title>
        <authorList>
            <person name="Sichert A."/>
        </authorList>
    </citation>
    <scope>NUCLEOTIDE SEQUENCE [LARGE SCALE GENOMIC DNA]</scope>
    <source>
        <strain evidence="7 8">AS12</strain>
    </source>
</reference>
<gene>
    <name evidence="7" type="ORF">WNY77_08375</name>
</gene>
<dbReference type="PANTHER" id="PTHR46268:SF23">
    <property type="entry name" value="UNIVERSAL STRESS PROTEIN A-RELATED"/>
    <property type="match status" value="1"/>
</dbReference>
<keyword evidence="4 5" id="KW-0963">Cytoplasm</keyword>
<comment type="subcellular location">
    <subcellularLocation>
        <location evidence="1 5">Cytoplasm</location>
    </subcellularLocation>
</comment>
<evidence type="ECO:0000313" key="7">
    <source>
        <dbReference type="EMBL" id="MEM5497403.1"/>
    </source>
</evidence>
<dbReference type="Proteomes" id="UP001461163">
    <property type="component" value="Unassembled WGS sequence"/>
</dbReference>
<comment type="similarity">
    <text evidence="2 5">Belongs to the universal stress protein A family.</text>
</comment>
<accession>A0ABU9SV63</accession>
<dbReference type="CDD" id="cd00293">
    <property type="entry name" value="USP-like"/>
    <property type="match status" value="1"/>
</dbReference>
<dbReference type="PIRSF" id="PIRSF006276">
    <property type="entry name" value="UspA"/>
    <property type="match status" value="1"/>
</dbReference>
<evidence type="ECO:0000313" key="8">
    <source>
        <dbReference type="Proteomes" id="UP001461163"/>
    </source>
</evidence>
<dbReference type="PANTHER" id="PTHR46268">
    <property type="entry name" value="STRESS RESPONSE PROTEIN NHAX"/>
    <property type="match status" value="1"/>
</dbReference>
<proteinExistence type="inferred from homology"/>
<sequence length="140" mass="15113">MLGYQKILVALDINSPGNLVMSKALAVADSPSKLNLLYVTFAQTYFEPYGIAFENDELINLQEQSEHRLEEIAVTSGVPKENTHVAVGSPADEIHRYAERIEADLIVIGTHGQSGLKLLLGSTANGVLHGVKCDVLAVKV</sequence>
<dbReference type="PRINTS" id="PR01438">
    <property type="entry name" value="UNVRSLSTRESS"/>
</dbReference>
<dbReference type="RefSeq" id="WP_033187303.1">
    <property type="nucleotide sequence ID" value="NZ_JBBMQS010000004.1"/>
</dbReference>
<evidence type="ECO:0000256" key="4">
    <source>
        <dbReference type="ARBA" id="ARBA00022490"/>
    </source>
</evidence>
<dbReference type="Pfam" id="PF00582">
    <property type="entry name" value="Usp"/>
    <property type="match status" value="1"/>
</dbReference>
<evidence type="ECO:0000256" key="2">
    <source>
        <dbReference type="ARBA" id="ARBA00008791"/>
    </source>
</evidence>
<dbReference type="EMBL" id="JBBMQS010000004">
    <property type="protein sequence ID" value="MEM5497403.1"/>
    <property type="molecule type" value="Genomic_DNA"/>
</dbReference>
<name>A0ABU9SV63_9ALTE</name>